<comment type="caution">
    <text evidence="2">The sequence shown here is derived from an EMBL/GenBank/DDBJ whole genome shotgun (WGS) entry which is preliminary data.</text>
</comment>
<proteinExistence type="predicted"/>
<name>A0ABD3AQ16_9GENT</name>
<feature type="compositionally biased region" description="Polar residues" evidence="1">
    <location>
        <begin position="36"/>
        <end position="49"/>
    </location>
</feature>
<protein>
    <submittedName>
        <fullName evidence="2">Uncharacterized protein</fullName>
    </submittedName>
</protein>
<evidence type="ECO:0000256" key="1">
    <source>
        <dbReference type="SAM" id="MobiDB-lite"/>
    </source>
</evidence>
<feature type="region of interest" description="Disordered" evidence="1">
    <location>
        <begin position="27"/>
        <end position="49"/>
    </location>
</feature>
<organism evidence="2 3">
    <name type="scientific">Cinchona calisaya</name>
    <dbReference type="NCBI Taxonomy" id="153742"/>
    <lineage>
        <taxon>Eukaryota</taxon>
        <taxon>Viridiplantae</taxon>
        <taxon>Streptophyta</taxon>
        <taxon>Embryophyta</taxon>
        <taxon>Tracheophyta</taxon>
        <taxon>Spermatophyta</taxon>
        <taxon>Magnoliopsida</taxon>
        <taxon>eudicotyledons</taxon>
        <taxon>Gunneridae</taxon>
        <taxon>Pentapetalae</taxon>
        <taxon>asterids</taxon>
        <taxon>lamiids</taxon>
        <taxon>Gentianales</taxon>
        <taxon>Rubiaceae</taxon>
        <taxon>Cinchonoideae</taxon>
        <taxon>Cinchoneae</taxon>
        <taxon>Cinchona</taxon>
    </lineage>
</organism>
<evidence type="ECO:0000313" key="2">
    <source>
        <dbReference type="EMBL" id="KAL3533302.1"/>
    </source>
</evidence>
<dbReference type="EMBL" id="JBJUIK010000003">
    <property type="protein sequence ID" value="KAL3533302.1"/>
    <property type="molecule type" value="Genomic_DNA"/>
</dbReference>
<dbReference type="AlphaFoldDB" id="A0ABD3AQ16"/>
<gene>
    <name evidence="2" type="ORF">ACH5RR_006823</name>
</gene>
<accession>A0ABD3AQ16</accession>
<evidence type="ECO:0000313" key="3">
    <source>
        <dbReference type="Proteomes" id="UP001630127"/>
    </source>
</evidence>
<dbReference type="Proteomes" id="UP001630127">
    <property type="component" value="Unassembled WGS sequence"/>
</dbReference>
<keyword evidence="3" id="KW-1185">Reference proteome</keyword>
<reference evidence="2 3" key="1">
    <citation type="submission" date="2024-11" db="EMBL/GenBank/DDBJ databases">
        <title>A near-complete genome assembly of Cinchona calisaya.</title>
        <authorList>
            <person name="Lian D.C."/>
            <person name="Zhao X.W."/>
            <person name="Wei L."/>
        </authorList>
    </citation>
    <scope>NUCLEOTIDE SEQUENCE [LARGE SCALE GENOMIC DNA]</scope>
    <source>
        <tissue evidence="2">Nenye</tissue>
    </source>
</reference>
<sequence length="127" mass="14007">MVQPLQVKGHFSNNTSNIDINVEEKVRGDDALGQDANCSSQHGQNPVLADQNNTITTRDQPANLGISNSNLQLHDQAVEILQDIVETNSKLDKSPNSKFQTATFEEEVTDFNLHKGKAVFIDDDTTK</sequence>